<accession>A0AAD7JV21</accession>
<protein>
    <submittedName>
        <fullName evidence="1">Uncharacterized protein</fullName>
    </submittedName>
</protein>
<proteinExistence type="predicted"/>
<sequence>MPHHSTSGAVMHTLVASPLWGGDIRLALNATFNNNSRNPTSNMNPKFFILAVTLYLSTLIQGHVIMDVGECFGVILIQTLTHAWIPLAHTKPVALDVNGKQGLHRRQ</sequence>
<evidence type="ECO:0000313" key="1">
    <source>
        <dbReference type="EMBL" id="KAJ7772364.1"/>
    </source>
</evidence>
<dbReference type="EMBL" id="JARKIB010000014">
    <property type="protein sequence ID" value="KAJ7772364.1"/>
    <property type="molecule type" value="Genomic_DNA"/>
</dbReference>
<gene>
    <name evidence="1" type="ORF">B0H16DRAFT_1881017</name>
</gene>
<dbReference type="AlphaFoldDB" id="A0AAD7JV21"/>
<dbReference type="Proteomes" id="UP001215598">
    <property type="component" value="Unassembled WGS sequence"/>
</dbReference>
<comment type="caution">
    <text evidence="1">The sequence shown here is derived from an EMBL/GenBank/DDBJ whole genome shotgun (WGS) entry which is preliminary data.</text>
</comment>
<name>A0AAD7JV21_9AGAR</name>
<keyword evidence="2" id="KW-1185">Reference proteome</keyword>
<organism evidence="1 2">
    <name type="scientific">Mycena metata</name>
    <dbReference type="NCBI Taxonomy" id="1033252"/>
    <lineage>
        <taxon>Eukaryota</taxon>
        <taxon>Fungi</taxon>
        <taxon>Dikarya</taxon>
        <taxon>Basidiomycota</taxon>
        <taxon>Agaricomycotina</taxon>
        <taxon>Agaricomycetes</taxon>
        <taxon>Agaricomycetidae</taxon>
        <taxon>Agaricales</taxon>
        <taxon>Marasmiineae</taxon>
        <taxon>Mycenaceae</taxon>
        <taxon>Mycena</taxon>
    </lineage>
</organism>
<reference evidence="1" key="1">
    <citation type="submission" date="2023-03" db="EMBL/GenBank/DDBJ databases">
        <title>Massive genome expansion in bonnet fungi (Mycena s.s.) driven by repeated elements and novel gene families across ecological guilds.</title>
        <authorList>
            <consortium name="Lawrence Berkeley National Laboratory"/>
            <person name="Harder C.B."/>
            <person name="Miyauchi S."/>
            <person name="Viragh M."/>
            <person name="Kuo A."/>
            <person name="Thoen E."/>
            <person name="Andreopoulos B."/>
            <person name="Lu D."/>
            <person name="Skrede I."/>
            <person name="Drula E."/>
            <person name="Henrissat B."/>
            <person name="Morin E."/>
            <person name="Kohler A."/>
            <person name="Barry K."/>
            <person name="LaButti K."/>
            <person name="Morin E."/>
            <person name="Salamov A."/>
            <person name="Lipzen A."/>
            <person name="Mereny Z."/>
            <person name="Hegedus B."/>
            <person name="Baldrian P."/>
            <person name="Stursova M."/>
            <person name="Weitz H."/>
            <person name="Taylor A."/>
            <person name="Grigoriev I.V."/>
            <person name="Nagy L.G."/>
            <person name="Martin F."/>
            <person name="Kauserud H."/>
        </authorList>
    </citation>
    <scope>NUCLEOTIDE SEQUENCE</scope>
    <source>
        <strain evidence="1">CBHHK182m</strain>
    </source>
</reference>
<evidence type="ECO:0000313" key="2">
    <source>
        <dbReference type="Proteomes" id="UP001215598"/>
    </source>
</evidence>